<dbReference type="EMBL" id="JARBHB010000001">
    <property type="protein sequence ID" value="KAJ8898019.1"/>
    <property type="molecule type" value="Genomic_DNA"/>
</dbReference>
<dbReference type="Proteomes" id="UP001159363">
    <property type="component" value="Chromosome 1"/>
</dbReference>
<name>A0ABQ9IMX7_9NEOP</name>
<evidence type="ECO:0000256" key="1">
    <source>
        <dbReference type="SAM" id="MobiDB-lite"/>
    </source>
</evidence>
<organism evidence="2 3">
    <name type="scientific">Dryococelus australis</name>
    <dbReference type="NCBI Taxonomy" id="614101"/>
    <lineage>
        <taxon>Eukaryota</taxon>
        <taxon>Metazoa</taxon>
        <taxon>Ecdysozoa</taxon>
        <taxon>Arthropoda</taxon>
        <taxon>Hexapoda</taxon>
        <taxon>Insecta</taxon>
        <taxon>Pterygota</taxon>
        <taxon>Neoptera</taxon>
        <taxon>Polyneoptera</taxon>
        <taxon>Phasmatodea</taxon>
        <taxon>Verophasmatodea</taxon>
        <taxon>Anareolatae</taxon>
        <taxon>Phasmatidae</taxon>
        <taxon>Eurycanthinae</taxon>
        <taxon>Dryococelus</taxon>
    </lineage>
</organism>
<protein>
    <submittedName>
        <fullName evidence="2">Uncharacterized protein</fullName>
    </submittedName>
</protein>
<comment type="caution">
    <text evidence="2">The sequence shown here is derived from an EMBL/GenBank/DDBJ whole genome shotgun (WGS) entry which is preliminary data.</text>
</comment>
<evidence type="ECO:0000313" key="3">
    <source>
        <dbReference type="Proteomes" id="UP001159363"/>
    </source>
</evidence>
<accession>A0ABQ9IMX7</accession>
<sequence length="701" mass="77661">MRPMAMLILHNAAEYTTCVQVDVKQGFQKYSFYREPPISFSVATAAQRRPRHDIQQASVQKRSAWRFLSRRRKGCSRFKGPAYLQLFTCLAHGSDKGDAATRINRAARVRKSATLCHSPSLRQTTLLPVISEEVVQRREQCIHDNACRQTKDGASQREVVMMLLPVPLPPSILQPHCPECVFVKDESSCPLLSIQHRSPQGACLALCSPVHSSSPHSSPECVFFPRRELPCNHYVPSPHHPSSSPLSSIRAVQLPIYHRAVNHPKALSWQSFPPLSAYQTSTFTCPLTCSEGEVSPIFEMQGWLTSSEIKFRTQVPEQLVVVVKTSMLDGVGVAVGSLDAGGDAPVSLDARCDTVGTLNARGDVPVVLDAVGSAIGSLNVGGSAVSSLDDGGVYLSSELIREILVALPITKGRKLHVYHTALKSSLRANPFAKTQVVLIMYDIEDSGLEHAVRKKTPPTWGLSRLSCCQALLRRHSPCLSPTQLATCEWRPLRHHHHRHRHLFKNRRRIPVARRDPPPPSTSHHHTPPAQATMSLDAVQPEAKRLLNRDLKSRSPTEATRVFDTRRGRLRDSRMWESRRKILLASLVFSGISHFSIALAFRRCSILTSPIGMAPQERSTNLRRSPCPLSYPPKCTVEARCIPGEATPGFLNVIIVPGDDAGRRVFSEISRFPRSCIPAVLNTHLTSPLPALKTSMLRWPPG</sequence>
<keyword evidence="3" id="KW-1185">Reference proteome</keyword>
<gene>
    <name evidence="2" type="ORF">PR048_003379</name>
</gene>
<evidence type="ECO:0000313" key="2">
    <source>
        <dbReference type="EMBL" id="KAJ8898019.1"/>
    </source>
</evidence>
<feature type="compositionally biased region" description="Basic residues" evidence="1">
    <location>
        <begin position="500"/>
        <end position="511"/>
    </location>
</feature>
<proteinExistence type="predicted"/>
<feature type="region of interest" description="Disordered" evidence="1">
    <location>
        <begin position="500"/>
        <end position="535"/>
    </location>
</feature>
<reference evidence="2 3" key="1">
    <citation type="submission" date="2023-02" db="EMBL/GenBank/DDBJ databases">
        <title>LHISI_Scaffold_Assembly.</title>
        <authorList>
            <person name="Stuart O.P."/>
            <person name="Cleave R."/>
            <person name="Magrath M.J.L."/>
            <person name="Mikheyev A.S."/>
        </authorList>
    </citation>
    <scope>NUCLEOTIDE SEQUENCE [LARGE SCALE GENOMIC DNA]</scope>
    <source>
        <strain evidence="2">Daus_M_001</strain>
        <tissue evidence="2">Leg muscle</tissue>
    </source>
</reference>